<dbReference type="InterPro" id="IPR015422">
    <property type="entry name" value="PyrdxlP-dep_Trfase_small"/>
</dbReference>
<organism evidence="7 8">
    <name type="scientific">Enhydrobacter aerosaccus</name>
    <dbReference type="NCBI Taxonomy" id="225324"/>
    <lineage>
        <taxon>Bacteria</taxon>
        <taxon>Pseudomonadati</taxon>
        <taxon>Pseudomonadota</taxon>
        <taxon>Alphaproteobacteria</taxon>
        <taxon>Hyphomicrobiales</taxon>
        <taxon>Enhydrobacter</taxon>
    </lineage>
</organism>
<dbReference type="GO" id="GO:0004760">
    <property type="term" value="F:L-serine-pyruvate transaminase activity"/>
    <property type="evidence" value="ECO:0007669"/>
    <property type="project" value="TreeGrafter"/>
</dbReference>
<dbReference type="Gene3D" id="3.90.1150.10">
    <property type="entry name" value="Aspartate Aminotransferase, domain 1"/>
    <property type="match status" value="1"/>
</dbReference>
<dbReference type="FunFam" id="3.40.640.10:FF:000054">
    <property type="entry name" value="Serine--glyoxylate aminotransferase"/>
    <property type="match status" value="1"/>
</dbReference>
<feature type="binding site" evidence="4">
    <location>
        <position position="352"/>
    </location>
    <ligand>
        <name>substrate</name>
    </ligand>
</feature>
<proteinExistence type="inferred from homology"/>
<dbReference type="Proteomes" id="UP000190092">
    <property type="component" value="Unassembled WGS sequence"/>
</dbReference>
<evidence type="ECO:0000256" key="5">
    <source>
        <dbReference type="PIRSR" id="PIRSR000524-50"/>
    </source>
</evidence>
<dbReference type="PIRSF" id="PIRSF000524">
    <property type="entry name" value="SPT"/>
    <property type="match status" value="1"/>
</dbReference>
<comment type="cofactor">
    <cofactor evidence="1 5">
        <name>pyridoxal 5'-phosphate</name>
        <dbReference type="ChEBI" id="CHEBI:597326"/>
    </cofactor>
</comment>
<evidence type="ECO:0000256" key="2">
    <source>
        <dbReference type="ARBA" id="ARBA00009236"/>
    </source>
</evidence>
<evidence type="ECO:0000313" key="8">
    <source>
        <dbReference type="Proteomes" id="UP000190092"/>
    </source>
</evidence>
<dbReference type="InterPro" id="IPR015424">
    <property type="entry name" value="PyrdxlP-dep_Trfase"/>
</dbReference>
<dbReference type="GO" id="GO:0019265">
    <property type="term" value="P:glycine biosynthetic process, by transamination of glyoxylate"/>
    <property type="evidence" value="ECO:0007669"/>
    <property type="project" value="TreeGrafter"/>
</dbReference>
<evidence type="ECO:0000256" key="3">
    <source>
        <dbReference type="ARBA" id="ARBA00022898"/>
    </source>
</evidence>
<reference evidence="8" key="1">
    <citation type="submission" date="2017-02" db="EMBL/GenBank/DDBJ databases">
        <authorList>
            <person name="Varghese N."/>
            <person name="Submissions S."/>
        </authorList>
    </citation>
    <scope>NUCLEOTIDE SEQUENCE [LARGE SCALE GENOMIC DNA]</scope>
    <source>
        <strain evidence="8">ATCC 27094</strain>
    </source>
</reference>
<dbReference type="InterPro" id="IPR015421">
    <property type="entry name" value="PyrdxlP-dep_Trfase_major"/>
</dbReference>
<sequence>MNASVNTKPRGRQFFNNPGPTNIPDRILRAMDRPVMDFMAPEFLEIQRACMAGVKRVLKTDQTLFAHASTGHGAWEAAVANLFSPGDTVLVVETGYFSLSWKEMAETLGIKVETVAADWRKGVDIAKVAERLSQDKAHEIKAILAVHNETATGLVLPLPEIRRALDDAKHPALLLSDTISSLGSMEYKMDAWGIDVTIGGSQKGLMLPTGMAITGVSAKAMEASRKSKLPKYYFSWELMEARKPQRFIGTVPVHFFFGLQESLKMLEEEGLDSVFARHARLAEATRAAVRAWGADGKGPTLYGQTPDRLSNSVTTVLMPEGVSSDGMRKAALERFNLSLGGGLGPLMGKVFRIGHMGDLNEPMLLGCLATTELAMKTAGVPFCPGGVDAAIQSLAG</sequence>
<evidence type="ECO:0000259" key="6">
    <source>
        <dbReference type="Pfam" id="PF00266"/>
    </source>
</evidence>
<name>A0A1T4T3A3_9HYPH</name>
<keyword evidence="3 5" id="KW-0663">Pyridoxal phosphate</keyword>
<dbReference type="Gene3D" id="3.40.640.10">
    <property type="entry name" value="Type I PLP-dependent aspartate aminotransferase-like (Major domain)"/>
    <property type="match status" value="1"/>
</dbReference>
<feature type="domain" description="Aminotransferase class V" evidence="6">
    <location>
        <begin position="39"/>
        <end position="318"/>
    </location>
</feature>
<dbReference type="RefSeq" id="WP_231714961.1">
    <property type="nucleotide sequence ID" value="NZ_FUWJ01000012.1"/>
</dbReference>
<dbReference type="PANTHER" id="PTHR21152">
    <property type="entry name" value="AMINOTRANSFERASE CLASS V"/>
    <property type="match status" value="1"/>
</dbReference>
<evidence type="ECO:0000256" key="4">
    <source>
        <dbReference type="PIRSR" id="PIRSR000524-1"/>
    </source>
</evidence>
<feature type="modified residue" description="N6-(pyridoxal phosphate)lysine" evidence="5">
    <location>
        <position position="203"/>
    </location>
</feature>
<evidence type="ECO:0000256" key="1">
    <source>
        <dbReference type="ARBA" id="ARBA00001933"/>
    </source>
</evidence>
<evidence type="ECO:0000313" key="7">
    <source>
        <dbReference type="EMBL" id="SKA34751.1"/>
    </source>
</evidence>
<dbReference type="InterPro" id="IPR024169">
    <property type="entry name" value="SP_NH2Trfase/AEP_transaminase"/>
</dbReference>
<dbReference type="Pfam" id="PF00266">
    <property type="entry name" value="Aminotran_5"/>
    <property type="match status" value="1"/>
</dbReference>
<protein>
    <submittedName>
        <fullName evidence="7">Alanine-glyoxylate transaminase / serine-glyoxylate transaminase / serine-pyruvate transaminase</fullName>
    </submittedName>
</protein>
<gene>
    <name evidence="7" type="ORF">SAMN02745126_05533</name>
</gene>
<dbReference type="PANTHER" id="PTHR21152:SF40">
    <property type="entry name" value="ALANINE--GLYOXYLATE AMINOTRANSFERASE"/>
    <property type="match status" value="1"/>
</dbReference>
<dbReference type="InterPro" id="IPR000192">
    <property type="entry name" value="Aminotrans_V_dom"/>
</dbReference>
<dbReference type="AlphaFoldDB" id="A0A1T4T3A3"/>
<accession>A0A1T4T3A3</accession>
<keyword evidence="7" id="KW-0670">Pyruvate</keyword>
<keyword evidence="8" id="KW-1185">Reference proteome</keyword>
<dbReference type="STRING" id="225324.SAMN02745126_05533"/>
<dbReference type="SUPFAM" id="SSF53383">
    <property type="entry name" value="PLP-dependent transferases"/>
    <property type="match status" value="1"/>
</dbReference>
<dbReference type="GO" id="GO:0008453">
    <property type="term" value="F:alanine-glyoxylate transaminase activity"/>
    <property type="evidence" value="ECO:0007669"/>
    <property type="project" value="TreeGrafter"/>
</dbReference>
<dbReference type="EMBL" id="FUWJ01000012">
    <property type="protein sequence ID" value="SKA34751.1"/>
    <property type="molecule type" value="Genomic_DNA"/>
</dbReference>
<comment type="similarity">
    <text evidence="2">Belongs to the class-V pyridoxal-phosphate-dependent aminotransferase family.</text>
</comment>